<name>A0A6L2MWR4_TANCI</name>
<evidence type="ECO:0000313" key="2">
    <source>
        <dbReference type="EMBL" id="GEU76825.1"/>
    </source>
</evidence>
<feature type="region of interest" description="Disordered" evidence="1">
    <location>
        <begin position="82"/>
        <end position="111"/>
    </location>
</feature>
<comment type="caution">
    <text evidence="2">The sequence shown here is derived from an EMBL/GenBank/DDBJ whole genome shotgun (WGS) entry which is preliminary data.</text>
</comment>
<dbReference type="AlphaFoldDB" id="A0A6L2MWR4"/>
<organism evidence="2">
    <name type="scientific">Tanacetum cinerariifolium</name>
    <name type="common">Dalmatian daisy</name>
    <name type="synonym">Chrysanthemum cinerariifolium</name>
    <dbReference type="NCBI Taxonomy" id="118510"/>
    <lineage>
        <taxon>Eukaryota</taxon>
        <taxon>Viridiplantae</taxon>
        <taxon>Streptophyta</taxon>
        <taxon>Embryophyta</taxon>
        <taxon>Tracheophyta</taxon>
        <taxon>Spermatophyta</taxon>
        <taxon>Magnoliopsida</taxon>
        <taxon>eudicotyledons</taxon>
        <taxon>Gunneridae</taxon>
        <taxon>Pentapetalae</taxon>
        <taxon>asterids</taxon>
        <taxon>campanulids</taxon>
        <taxon>Asterales</taxon>
        <taxon>Asteraceae</taxon>
        <taxon>Asteroideae</taxon>
        <taxon>Anthemideae</taxon>
        <taxon>Anthemidinae</taxon>
        <taxon>Tanacetum</taxon>
    </lineage>
</organism>
<reference evidence="2" key="1">
    <citation type="journal article" date="2019" name="Sci. Rep.">
        <title>Draft genome of Tanacetum cinerariifolium, the natural source of mosquito coil.</title>
        <authorList>
            <person name="Yamashiro T."/>
            <person name="Shiraishi A."/>
            <person name="Satake H."/>
            <person name="Nakayama K."/>
        </authorList>
    </citation>
    <scope>NUCLEOTIDE SEQUENCE</scope>
</reference>
<dbReference type="EMBL" id="BKCJ010007351">
    <property type="protein sequence ID" value="GEU76825.1"/>
    <property type="molecule type" value="Genomic_DNA"/>
</dbReference>
<sequence length="311" mass="34856">MNPKKRTGSRYAVSVPHDTPERFTRCGIISLNVIIILNGSGVIDYANNTIHWFEPTRLQDAVCMANNIIDQKLKGYAMKNVENKRKFDNNQKDNRGQQPPFKRHNVGGQNVARAYTAGNNERRVYKGLLPLCNKCKFHHEGPYTMRCGKCNKVRHFTRDGHYRSDCPKLKDNNRGNKTRNKSMIGEARGKSYVLGWGDANTDSNVVTGWGRWGEVVGLMGEWWRVAGVGGGGSGVEVFGGKPGWRNSIFKRGGIHNNSLTNHHNDDFITSSLFLECNNSSSMSLIFGYAVKYTCGYVISSVVDTAYYLGFI</sequence>
<proteinExistence type="predicted"/>
<evidence type="ECO:0008006" key="3">
    <source>
        <dbReference type="Google" id="ProtNLM"/>
    </source>
</evidence>
<accession>A0A6L2MWR4</accession>
<feature type="compositionally biased region" description="Basic and acidic residues" evidence="1">
    <location>
        <begin position="82"/>
        <end position="95"/>
    </location>
</feature>
<gene>
    <name evidence="2" type="ORF">Tci_048803</name>
</gene>
<evidence type="ECO:0000256" key="1">
    <source>
        <dbReference type="SAM" id="MobiDB-lite"/>
    </source>
</evidence>
<protein>
    <recommendedName>
        <fullName evidence="3">Reverse transcriptase domain-containing protein</fullName>
    </recommendedName>
</protein>